<dbReference type="EMBL" id="CP111014">
    <property type="protein sequence ID" value="WAQ99350.1"/>
    <property type="molecule type" value="Genomic_DNA"/>
</dbReference>
<reference evidence="2" key="1">
    <citation type="submission" date="2022-11" db="EMBL/GenBank/DDBJ databases">
        <title>Centuries of genome instability and evolution in soft-shell clam transmissible cancer (bioRxiv).</title>
        <authorList>
            <person name="Hart S.F.M."/>
            <person name="Yonemitsu M.A."/>
            <person name="Giersch R.M."/>
            <person name="Beal B.F."/>
            <person name="Arriagada G."/>
            <person name="Davis B.W."/>
            <person name="Ostrander E.A."/>
            <person name="Goff S.P."/>
            <person name="Metzger M.J."/>
        </authorList>
    </citation>
    <scope>NUCLEOTIDE SEQUENCE</scope>
    <source>
        <strain evidence="2">MELC-2E11</strain>
        <tissue evidence="2">Siphon/mantle</tissue>
    </source>
</reference>
<keyword evidence="1" id="KW-0175">Coiled coil</keyword>
<feature type="coiled-coil region" evidence="1">
    <location>
        <begin position="36"/>
        <end position="66"/>
    </location>
</feature>
<proteinExistence type="predicted"/>
<name>A0ABY7DWN4_MYAAR</name>
<sequence>MSTSNFDDEVMIIDDDSDEDENLKNCSEEDYLSFARSRRESENARIQDQLEKLEKLDISEEEKQRQGKQLRMLAFVNPGKFMDDFVPEKSAREMKKINRRLNKDKKTCKFENS</sequence>
<gene>
    <name evidence="2" type="ORF">MAR_023723</name>
</gene>
<keyword evidence="3" id="KW-1185">Reference proteome</keyword>
<evidence type="ECO:0000256" key="1">
    <source>
        <dbReference type="SAM" id="Coils"/>
    </source>
</evidence>
<accession>A0ABY7DWN4</accession>
<dbReference type="Proteomes" id="UP001164746">
    <property type="component" value="Chromosome 3"/>
</dbReference>
<evidence type="ECO:0000313" key="2">
    <source>
        <dbReference type="EMBL" id="WAQ99350.1"/>
    </source>
</evidence>
<protein>
    <submittedName>
        <fullName evidence="2">Uncharacterized protein</fullName>
    </submittedName>
</protein>
<evidence type="ECO:0000313" key="3">
    <source>
        <dbReference type="Proteomes" id="UP001164746"/>
    </source>
</evidence>
<organism evidence="2 3">
    <name type="scientific">Mya arenaria</name>
    <name type="common">Soft-shell clam</name>
    <dbReference type="NCBI Taxonomy" id="6604"/>
    <lineage>
        <taxon>Eukaryota</taxon>
        <taxon>Metazoa</taxon>
        <taxon>Spiralia</taxon>
        <taxon>Lophotrochozoa</taxon>
        <taxon>Mollusca</taxon>
        <taxon>Bivalvia</taxon>
        <taxon>Autobranchia</taxon>
        <taxon>Heteroconchia</taxon>
        <taxon>Euheterodonta</taxon>
        <taxon>Imparidentia</taxon>
        <taxon>Neoheterodontei</taxon>
        <taxon>Myida</taxon>
        <taxon>Myoidea</taxon>
        <taxon>Myidae</taxon>
        <taxon>Mya</taxon>
    </lineage>
</organism>